<evidence type="ECO:0000313" key="3">
    <source>
        <dbReference type="EMBL" id="KAL5111173.1"/>
    </source>
</evidence>
<dbReference type="Proteomes" id="UP001651158">
    <property type="component" value="Unassembled WGS sequence"/>
</dbReference>
<keyword evidence="4" id="KW-1185">Reference proteome</keyword>
<name>A0ABR4QQ31_9CEST</name>
<dbReference type="PANTHER" id="PTHR23048:SF0">
    <property type="entry name" value="CALMODULIN LIKE 3"/>
    <property type="match status" value="1"/>
</dbReference>
<feature type="domain" description="EF-hand" evidence="2">
    <location>
        <begin position="18"/>
        <end position="53"/>
    </location>
</feature>
<evidence type="ECO:0000313" key="4">
    <source>
        <dbReference type="Proteomes" id="UP001651158"/>
    </source>
</evidence>
<dbReference type="InterPro" id="IPR011992">
    <property type="entry name" value="EF-hand-dom_pair"/>
</dbReference>
<proteinExistence type="predicted"/>
<dbReference type="SUPFAM" id="SSF47473">
    <property type="entry name" value="EF-hand"/>
    <property type="match status" value="1"/>
</dbReference>
<sequence length="181" mass="20398">MFMNLSPEETGKPEIPAQVVKMSEVVFKELDKDSKGRLPISSIVQALQLLDQAPTEKVVREIVEKQKLDGGSDGSRISFEKFSHILRAIYLPPEEHFKRLFNAFAVLDDKNRGILAADYVSELLLTRGDALTKKQVKVLMSESNAAGDGYFAYMNFVHCLLDGYSKFQRPKKNQSKKKTGK</sequence>
<dbReference type="InterPro" id="IPR050230">
    <property type="entry name" value="CALM/Myosin/TropC-like"/>
</dbReference>
<evidence type="ECO:0000256" key="1">
    <source>
        <dbReference type="ARBA" id="ARBA00022737"/>
    </source>
</evidence>
<dbReference type="EMBL" id="JAKROA010000001">
    <property type="protein sequence ID" value="KAL5111173.1"/>
    <property type="molecule type" value="Genomic_DNA"/>
</dbReference>
<dbReference type="PANTHER" id="PTHR23048">
    <property type="entry name" value="MYOSIN LIGHT CHAIN 1, 3"/>
    <property type="match status" value="1"/>
</dbReference>
<reference evidence="3 4" key="1">
    <citation type="journal article" date="2022" name="Front. Cell. Infect. Microbiol.">
        <title>The Genomes of Two Strains of Taenia crassiceps the Animal Model for the Study of Human Cysticercosis.</title>
        <authorList>
            <person name="Bobes R.J."/>
            <person name="Estrada K."/>
            <person name="Rios-Valencia D.G."/>
            <person name="Calderon-Gallegos A."/>
            <person name="de la Torre P."/>
            <person name="Carrero J.C."/>
            <person name="Sanchez-Flores A."/>
            <person name="Laclette J.P."/>
        </authorList>
    </citation>
    <scope>NUCLEOTIDE SEQUENCE [LARGE SCALE GENOMIC DNA]</scope>
    <source>
        <strain evidence="3">WFUcys</strain>
    </source>
</reference>
<organism evidence="3 4">
    <name type="scientific">Taenia crassiceps</name>
    <dbReference type="NCBI Taxonomy" id="6207"/>
    <lineage>
        <taxon>Eukaryota</taxon>
        <taxon>Metazoa</taxon>
        <taxon>Spiralia</taxon>
        <taxon>Lophotrochozoa</taxon>
        <taxon>Platyhelminthes</taxon>
        <taxon>Cestoda</taxon>
        <taxon>Eucestoda</taxon>
        <taxon>Cyclophyllidea</taxon>
        <taxon>Taeniidae</taxon>
        <taxon>Taenia</taxon>
    </lineage>
</organism>
<comment type="caution">
    <text evidence="3">The sequence shown here is derived from an EMBL/GenBank/DDBJ whole genome shotgun (WGS) entry which is preliminary data.</text>
</comment>
<gene>
    <name evidence="3" type="ORF">TcWFU_000456</name>
</gene>
<dbReference type="InterPro" id="IPR002048">
    <property type="entry name" value="EF_hand_dom"/>
</dbReference>
<accession>A0ABR4QQ31</accession>
<keyword evidence="1" id="KW-0677">Repeat</keyword>
<dbReference type="PROSITE" id="PS50222">
    <property type="entry name" value="EF_HAND_2"/>
    <property type="match status" value="1"/>
</dbReference>
<dbReference type="Gene3D" id="1.10.238.10">
    <property type="entry name" value="EF-hand"/>
    <property type="match status" value="2"/>
</dbReference>
<protein>
    <submittedName>
        <fullName evidence="3">Myosin regulatory light chain</fullName>
    </submittedName>
</protein>
<evidence type="ECO:0000259" key="2">
    <source>
        <dbReference type="PROSITE" id="PS50222"/>
    </source>
</evidence>